<organism evidence="2 3">
    <name type="scientific">Sesamum alatum</name>
    <dbReference type="NCBI Taxonomy" id="300844"/>
    <lineage>
        <taxon>Eukaryota</taxon>
        <taxon>Viridiplantae</taxon>
        <taxon>Streptophyta</taxon>
        <taxon>Embryophyta</taxon>
        <taxon>Tracheophyta</taxon>
        <taxon>Spermatophyta</taxon>
        <taxon>Magnoliopsida</taxon>
        <taxon>eudicotyledons</taxon>
        <taxon>Gunneridae</taxon>
        <taxon>Pentapetalae</taxon>
        <taxon>asterids</taxon>
        <taxon>lamiids</taxon>
        <taxon>Lamiales</taxon>
        <taxon>Pedaliaceae</taxon>
        <taxon>Sesamum</taxon>
    </lineage>
</organism>
<gene>
    <name evidence="2" type="ORF">Salat_2479800</name>
</gene>
<dbReference type="EMBL" id="JACGWO010000010">
    <property type="protein sequence ID" value="KAK4416543.1"/>
    <property type="molecule type" value="Genomic_DNA"/>
</dbReference>
<protein>
    <submittedName>
        <fullName evidence="2">Myosin-6</fullName>
    </submittedName>
</protein>
<dbReference type="PROSITE" id="PS51126">
    <property type="entry name" value="DILUTE"/>
    <property type="match status" value="1"/>
</dbReference>
<reference evidence="2" key="1">
    <citation type="submission" date="2020-06" db="EMBL/GenBank/DDBJ databases">
        <authorList>
            <person name="Li T."/>
            <person name="Hu X."/>
            <person name="Zhang T."/>
            <person name="Song X."/>
            <person name="Zhang H."/>
            <person name="Dai N."/>
            <person name="Sheng W."/>
            <person name="Hou X."/>
            <person name="Wei L."/>
        </authorList>
    </citation>
    <scope>NUCLEOTIDE SEQUENCE</scope>
    <source>
        <strain evidence="2">3651</strain>
        <tissue evidence="2">Leaf</tissue>
    </source>
</reference>
<dbReference type="InterPro" id="IPR002710">
    <property type="entry name" value="Dilute_dom"/>
</dbReference>
<reference evidence="2" key="2">
    <citation type="journal article" date="2024" name="Plant">
        <title>Genomic evolution and insights into agronomic trait innovations of Sesamum species.</title>
        <authorList>
            <person name="Miao H."/>
            <person name="Wang L."/>
            <person name="Qu L."/>
            <person name="Liu H."/>
            <person name="Sun Y."/>
            <person name="Le M."/>
            <person name="Wang Q."/>
            <person name="Wei S."/>
            <person name="Zheng Y."/>
            <person name="Lin W."/>
            <person name="Duan Y."/>
            <person name="Cao H."/>
            <person name="Xiong S."/>
            <person name="Wang X."/>
            <person name="Wei L."/>
            <person name="Li C."/>
            <person name="Ma Q."/>
            <person name="Ju M."/>
            <person name="Zhao R."/>
            <person name="Li G."/>
            <person name="Mu C."/>
            <person name="Tian Q."/>
            <person name="Mei H."/>
            <person name="Zhang T."/>
            <person name="Gao T."/>
            <person name="Zhang H."/>
        </authorList>
    </citation>
    <scope>NUCLEOTIDE SEQUENCE</scope>
    <source>
        <strain evidence="2">3651</strain>
    </source>
</reference>
<proteinExistence type="predicted"/>
<name>A0AAE1XR97_9LAMI</name>
<feature type="domain" description="Dilute" evidence="1">
    <location>
        <begin position="1"/>
        <end position="138"/>
    </location>
</feature>
<dbReference type="AlphaFoldDB" id="A0AAE1XR97"/>
<accession>A0AAE1XR97</accession>
<comment type="caution">
    <text evidence="2">The sequence shown here is derived from an EMBL/GenBank/DDBJ whole genome shotgun (WGS) entry which is preliminary data.</text>
</comment>
<sequence length="138" mass="15690">MATMPMNNGGYVKAGLAELELWCCEAKEEVILVPTVSCYILILTKHSWSPDAGSAWDELKPIRRVVGFLVIRQKYRISYYLISNDSERPATVQSLHSIPGWDNNYNTRSVSTEHEDVDDRELQQSCQLLISVGQQFKP</sequence>
<evidence type="ECO:0000313" key="3">
    <source>
        <dbReference type="Proteomes" id="UP001293254"/>
    </source>
</evidence>
<keyword evidence="3" id="KW-1185">Reference proteome</keyword>
<evidence type="ECO:0000313" key="2">
    <source>
        <dbReference type="EMBL" id="KAK4416543.1"/>
    </source>
</evidence>
<dbReference type="Proteomes" id="UP001293254">
    <property type="component" value="Unassembled WGS sequence"/>
</dbReference>
<evidence type="ECO:0000259" key="1">
    <source>
        <dbReference type="PROSITE" id="PS51126"/>
    </source>
</evidence>